<name>A0A1X0B427_9MYCO</name>
<organism evidence="3 4">
    <name type="scientific">Mycobacterium aquaticum</name>
    <dbReference type="NCBI Taxonomy" id="1927124"/>
    <lineage>
        <taxon>Bacteria</taxon>
        <taxon>Bacillati</taxon>
        <taxon>Actinomycetota</taxon>
        <taxon>Actinomycetes</taxon>
        <taxon>Mycobacteriales</taxon>
        <taxon>Mycobacteriaceae</taxon>
        <taxon>Mycobacterium</taxon>
    </lineage>
</organism>
<protein>
    <submittedName>
        <fullName evidence="3">DUF1298 domain-containing protein</fullName>
    </submittedName>
</protein>
<gene>
    <name evidence="3" type="ORF">BST13_10270</name>
</gene>
<sequence length="419" mass="45429">MRRLAAIDAQNYWMSSVIPNDQFLLYGFSGVPTQLEDALRDVRQRARRCPELGLQIRDDHGLRYPVWEPREIGDDQFLVHDLGDPGFDDCLAAVAALADHQLDATRVTWRMHVFPRVRDIPTVTDMGTVIVVQVAHALADGGRSADLAGLMFGRPGEVRAVEVPRLVTARLPWRAAQAARWHRRLVRDEESDRVPRQADSRAALRSNAAPAGPVSLRTIVRSRDQLGGPTVTVAVLAAVSAALAEHLRELGDDPSDLGAEVPMAKAGPRMANNQFGNVGVGLYPMLDRDTRIGRIGQDLAQRRRRAQHPAMLAASRAYAATPAPLLRWGVTQFDSSQRSPTVTGNTVVSSVNRGPADLRFGATPVVMTAGYPALSPMMGLTHGVHGVGDTVALSVHAAESAVGDIDAYVARLERALTSR</sequence>
<evidence type="ECO:0000259" key="2">
    <source>
        <dbReference type="Pfam" id="PF06974"/>
    </source>
</evidence>
<dbReference type="EMBL" id="MVHF01000007">
    <property type="protein sequence ID" value="ORA37060.1"/>
    <property type="molecule type" value="Genomic_DNA"/>
</dbReference>
<dbReference type="Proteomes" id="UP000192448">
    <property type="component" value="Unassembled WGS sequence"/>
</dbReference>
<dbReference type="InterPro" id="IPR009721">
    <property type="entry name" value="O-acyltransferase_WSD1_C"/>
</dbReference>
<dbReference type="Pfam" id="PF06974">
    <property type="entry name" value="WS_DGAT_C"/>
    <property type="match status" value="1"/>
</dbReference>
<proteinExistence type="predicted"/>
<feature type="domain" description="O-acyltransferase WSD1 C-terminal" evidence="2">
    <location>
        <begin position="287"/>
        <end position="417"/>
    </location>
</feature>
<keyword evidence="4" id="KW-1185">Reference proteome</keyword>
<evidence type="ECO:0000313" key="4">
    <source>
        <dbReference type="Proteomes" id="UP000192448"/>
    </source>
</evidence>
<reference evidence="3 4" key="1">
    <citation type="submission" date="2017-02" db="EMBL/GenBank/DDBJ databases">
        <title>The new phylogeny of genus Mycobacterium.</title>
        <authorList>
            <person name="Tortoli E."/>
            <person name="Trovato A."/>
            <person name="Cirillo D.M."/>
        </authorList>
    </citation>
    <scope>NUCLEOTIDE SEQUENCE [LARGE SCALE GENOMIC DNA]</scope>
    <source>
        <strain evidence="3 4">RW6</strain>
    </source>
</reference>
<evidence type="ECO:0000256" key="1">
    <source>
        <dbReference type="SAM" id="MobiDB-lite"/>
    </source>
</evidence>
<feature type="compositionally biased region" description="Basic and acidic residues" evidence="1">
    <location>
        <begin position="189"/>
        <end position="199"/>
    </location>
</feature>
<comment type="caution">
    <text evidence="3">The sequence shown here is derived from an EMBL/GenBank/DDBJ whole genome shotgun (WGS) entry which is preliminary data.</text>
</comment>
<dbReference type="AlphaFoldDB" id="A0A1X0B427"/>
<feature type="region of interest" description="Disordered" evidence="1">
    <location>
        <begin position="189"/>
        <end position="209"/>
    </location>
</feature>
<dbReference type="STRING" id="1927124.BST13_10270"/>
<dbReference type="OrthoDB" id="4370976at2"/>
<evidence type="ECO:0000313" key="3">
    <source>
        <dbReference type="EMBL" id="ORA37060.1"/>
    </source>
</evidence>
<accession>A0A1X0B427</accession>